<dbReference type="AlphaFoldDB" id="A0A2P5A3N6"/>
<comment type="caution">
    <text evidence="1">The sequence shown here is derived from an EMBL/GenBank/DDBJ whole genome shotgun (WGS) entry which is preliminary data.</text>
</comment>
<proteinExistence type="predicted"/>
<feature type="non-terminal residue" evidence="1">
    <location>
        <position position="1"/>
    </location>
</feature>
<keyword evidence="2" id="KW-1185">Reference proteome</keyword>
<organism evidence="1 2">
    <name type="scientific">Parasponia andersonii</name>
    <name type="common">Sponia andersonii</name>
    <dbReference type="NCBI Taxonomy" id="3476"/>
    <lineage>
        <taxon>Eukaryota</taxon>
        <taxon>Viridiplantae</taxon>
        <taxon>Streptophyta</taxon>
        <taxon>Embryophyta</taxon>
        <taxon>Tracheophyta</taxon>
        <taxon>Spermatophyta</taxon>
        <taxon>Magnoliopsida</taxon>
        <taxon>eudicotyledons</taxon>
        <taxon>Gunneridae</taxon>
        <taxon>Pentapetalae</taxon>
        <taxon>rosids</taxon>
        <taxon>fabids</taxon>
        <taxon>Rosales</taxon>
        <taxon>Cannabaceae</taxon>
        <taxon>Parasponia</taxon>
    </lineage>
</organism>
<reference evidence="2" key="1">
    <citation type="submission" date="2016-06" db="EMBL/GenBank/DDBJ databases">
        <title>Parallel loss of symbiosis genes in relatives of nitrogen-fixing non-legume Parasponia.</title>
        <authorList>
            <person name="Van Velzen R."/>
            <person name="Holmer R."/>
            <person name="Bu F."/>
            <person name="Rutten L."/>
            <person name="Van Zeijl A."/>
            <person name="Liu W."/>
            <person name="Santuari L."/>
            <person name="Cao Q."/>
            <person name="Sharma T."/>
            <person name="Shen D."/>
            <person name="Roswanjaya Y."/>
            <person name="Wardhani T."/>
            <person name="Kalhor M.S."/>
            <person name="Jansen J."/>
            <person name="Van den Hoogen J."/>
            <person name="Gungor B."/>
            <person name="Hartog M."/>
            <person name="Hontelez J."/>
            <person name="Verver J."/>
            <person name="Yang W.-C."/>
            <person name="Schijlen E."/>
            <person name="Repin R."/>
            <person name="Schilthuizen M."/>
            <person name="Schranz E."/>
            <person name="Heidstra R."/>
            <person name="Miyata K."/>
            <person name="Fedorova E."/>
            <person name="Kohlen W."/>
            <person name="Bisseling T."/>
            <person name="Smit S."/>
            <person name="Geurts R."/>
        </authorList>
    </citation>
    <scope>NUCLEOTIDE SEQUENCE [LARGE SCALE GENOMIC DNA]</scope>
    <source>
        <strain evidence="2">cv. WU1-14</strain>
    </source>
</reference>
<evidence type="ECO:0000313" key="1">
    <source>
        <dbReference type="EMBL" id="PON31158.1"/>
    </source>
</evidence>
<gene>
    <name evidence="1" type="ORF">PanWU01x14_372080</name>
</gene>
<name>A0A2P5A3N6_PARAD</name>
<evidence type="ECO:0000313" key="2">
    <source>
        <dbReference type="Proteomes" id="UP000237105"/>
    </source>
</evidence>
<sequence>VENCRAKRPDLDNFQIKAIIAAHVTSVKIARARVATVIEMGQIKSMRLIGTNRVLFGWLLGIEEAEVKLS</sequence>
<dbReference type="Proteomes" id="UP000237105">
    <property type="component" value="Unassembled WGS sequence"/>
</dbReference>
<accession>A0A2P5A3N6</accession>
<protein>
    <submittedName>
        <fullName evidence="1">Uncharacterized protein</fullName>
    </submittedName>
</protein>
<dbReference type="EMBL" id="JXTB01001485">
    <property type="protein sequence ID" value="PON31158.1"/>
    <property type="molecule type" value="Genomic_DNA"/>
</dbReference>